<keyword evidence="2" id="KW-0119">Carbohydrate metabolism</keyword>
<evidence type="ECO:0000313" key="4">
    <source>
        <dbReference type="Proteomes" id="UP000732399"/>
    </source>
</evidence>
<proteinExistence type="inferred from homology"/>
<evidence type="ECO:0000313" key="3">
    <source>
        <dbReference type="EMBL" id="NJR78443.1"/>
    </source>
</evidence>
<dbReference type="PANTHER" id="PTHR30344:SF1">
    <property type="entry name" value="6-PHOSPHOGLUCONOLACTONASE"/>
    <property type="match status" value="1"/>
</dbReference>
<dbReference type="Gene3D" id="2.130.10.10">
    <property type="entry name" value="YVTN repeat-like/Quinoprotein amine dehydrogenase"/>
    <property type="match status" value="1"/>
</dbReference>
<dbReference type="Proteomes" id="UP000732399">
    <property type="component" value="Unassembled WGS sequence"/>
</dbReference>
<accession>A0ABX1CNC8</accession>
<sequence length="327" mass="33769">MTRVLVGTYAAKGGAGLVPLAHDPGTGRWSASDAVARAPNASFGVASARFGHRYLVDEEAGTVAAYDRDGARLAEVESGAAPCHLALSADERRLAAANYAEGSVTLFPLDERGLPTAGETWRNRGRGLDAERQEGPHAHWVGFRGDDLLCVDLGTDRILAHPATGPDVPRTVYAAPPGSGPRHLAFHPALPLAYLVSELASTLTVLRVAGPVLEAAAILSTLPHGVDADSLGGAIAIDAGARLLHVTNRGHDSIASFALDGEGMPRPLGHVPSGGRSPRFLLPLADHVLVAHEEGGGVAAVRRGADGRPVGAPVMIDVPGAAFLMEE</sequence>
<evidence type="ECO:0000256" key="2">
    <source>
        <dbReference type="ARBA" id="ARBA00022526"/>
    </source>
</evidence>
<dbReference type="PANTHER" id="PTHR30344">
    <property type="entry name" value="6-PHOSPHOGLUCONOLACTONASE-RELATED"/>
    <property type="match status" value="1"/>
</dbReference>
<keyword evidence="4" id="KW-1185">Reference proteome</keyword>
<dbReference type="EMBL" id="JAAVJH010000004">
    <property type="protein sequence ID" value="NJR78443.1"/>
    <property type="molecule type" value="Genomic_DNA"/>
</dbReference>
<comment type="caution">
    <text evidence="3">The sequence shown here is derived from an EMBL/GenBank/DDBJ whole genome shotgun (WGS) entry which is preliminary data.</text>
</comment>
<dbReference type="InterPro" id="IPR015943">
    <property type="entry name" value="WD40/YVTN_repeat-like_dom_sf"/>
</dbReference>
<dbReference type="InterPro" id="IPR050282">
    <property type="entry name" value="Cycloisomerase_2"/>
</dbReference>
<keyword evidence="2" id="KW-0313">Glucose metabolism</keyword>
<dbReference type="InterPro" id="IPR011048">
    <property type="entry name" value="Haem_d1_sf"/>
</dbReference>
<evidence type="ECO:0000256" key="1">
    <source>
        <dbReference type="ARBA" id="ARBA00005564"/>
    </source>
</evidence>
<dbReference type="SUPFAM" id="SSF51004">
    <property type="entry name" value="C-terminal (heme d1) domain of cytochrome cd1-nitrite reductase"/>
    <property type="match status" value="1"/>
</dbReference>
<dbReference type="Pfam" id="PF10282">
    <property type="entry name" value="Lactonase"/>
    <property type="match status" value="1"/>
</dbReference>
<dbReference type="InterPro" id="IPR019405">
    <property type="entry name" value="Lactonase_7-beta_prop"/>
</dbReference>
<dbReference type="RefSeq" id="WP_168133995.1">
    <property type="nucleotide sequence ID" value="NZ_JAAVJH010000004.1"/>
</dbReference>
<protein>
    <submittedName>
        <fullName evidence="3">Lactonase family protein</fullName>
    </submittedName>
</protein>
<gene>
    <name evidence="3" type="ORF">HBH26_07590</name>
</gene>
<comment type="similarity">
    <text evidence="1">Belongs to the cycloisomerase 2 family.</text>
</comment>
<organism evidence="3 4">
    <name type="scientific">Sphingomonas corticis</name>
    <dbReference type="NCBI Taxonomy" id="2722791"/>
    <lineage>
        <taxon>Bacteria</taxon>
        <taxon>Pseudomonadati</taxon>
        <taxon>Pseudomonadota</taxon>
        <taxon>Alphaproteobacteria</taxon>
        <taxon>Sphingomonadales</taxon>
        <taxon>Sphingomonadaceae</taxon>
        <taxon>Sphingomonas</taxon>
    </lineage>
</organism>
<reference evidence="3 4" key="1">
    <citation type="submission" date="2020-03" db="EMBL/GenBank/DDBJ databases">
        <authorList>
            <person name="Wang L."/>
            <person name="He N."/>
            <person name="Li Y."/>
            <person name="Fang Y."/>
            <person name="Zhang F."/>
        </authorList>
    </citation>
    <scope>NUCLEOTIDE SEQUENCE [LARGE SCALE GENOMIC DNA]</scope>
    <source>
        <strain evidence="3 4">36D10-4-7</strain>
    </source>
</reference>
<name>A0ABX1CNC8_9SPHN</name>